<dbReference type="KEGG" id="rhg:EXZ61_11750"/>
<dbReference type="InterPro" id="IPR052028">
    <property type="entry name" value="HipA_Ser/Thr_kinase"/>
</dbReference>
<keyword evidence="7" id="KW-1185">Reference proteome</keyword>
<sequence>MAHELEVWLFANRVGTLALADGRLSFCYASSWLAQADALALSVSLPLQATPFDDRTTRPFFAGLLPEGRMRQLIAQQFQVSSQNDFALLDHIGGDCAGAVTFLAPGQALPIPPRNEDVQWLSDDEVLTILDELPRRPMLAGKDGLRLSLAGAQDKLPVVFDGARIGLPRNGTPSSHILKPAIHAVEDSVTNEGFCMALAEAMQLKPAKSIVHRVRGRAFLLVERYDRLIDTQGKRQRLHQEDFCQALGVVPEMKYQNEGGPDLAQCFNLVRSATRPSAPQTLRLLDYVVFNALIGNHDAHAKNFSLLYAGKAPVLAPFYDTLSTAVYPSLTPKMAMKIGSKYKFSEVQARHWEQFAESAGLTKAQAKRRIRELAHSLPGVARKLQSDRERGFAGNAVVEQINALMEQRCALTIRRLTDPDAENDATAEPPV</sequence>
<dbReference type="Pfam" id="PF07804">
    <property type="entry name" value="HipA_C"/>
    <property type="match status" value="1"/>
</dbReference>
<reference evidence="7" key="2">
    <citation type="journal article" date="2020" name="Int. J. Syst. Evol. Microbiol.">
        <title>Genomic insights into a novel species Rhodoferax aquaticus sp. nov., isolated from freshwater.</title>
        <authorList>
            <person name="Li T."/>
            <person name="Zhuo Y."/>
            <person name="Jin C.Z."/>
            <person name="Wu X."/>
            <person name="Ko S.R."/>
            <person name="Jin F.J."/>
            <person name="Ahn C.Y."/>
            <person name="Oh H.M."/>
            <person name="Lee H.G."/>
            <person name="Jin L."/>
        </authorList>
    </citation>
    <scope>NUCLEOTIDE SEQUENCE [LARGE SCALE GENOMIC DNA]</scope>
    <source>
        <strain evidence="7">Gr-4</strain>
    </source>
</reference>
<dbReference type="Gene3D" id="1.10.1070.20">
    <property type="match status" value="1"/>
</dbReference>
<feature type="domain" description="HipA-like C-terminal" evidence="4">
    <location>
        <begin position="147"/>
        <end position="377"/>
    </location>
</feature>
<evidence type="ECO:0000313" key="6">
    <source>
        <dbReference type="EMBL" id="QDL54791.1"/>
    </source>
</evidence>
<keyword evidence="2" id="KW-0808">Transferase</keyword>
<dbReference type="CDD" id="cd17793">
    <property type="entry name" value="HipA"/>
    <property type="match status" value="1"/>
</dbReference>
<evidence type="ECO:0000259" key="5">
    <source>
        <dbReference type="Pfam" id="PF13657"/>
    </source>
</evidence>
<evidence type="ECO:0000256" key="1">
    <source>
        <dbReference type="ARBA" id="ARBA00010164"/>
    </source>
</evidence>
<dbReference type="NCBIfam" id="TIGR03071">
    <property type="entry name" value="couple_hipA"/>
    <property type="match status" value="1"/>
</dbReference>
<accession>A0A515EQ40</accession>
<evidence type="ECO:0000259" key="4">
    <source>
        <dbReference type="Pfam" id="PF07804"/>
    </source>
</evidence>
<dbReference type="Proteomes" id="UP000317365">
    <property type="component" value="Chromosome"/>
</dbReference>
<feature type="domain" description="HipA N-terminal subdomain 1" evidence="5">
    <location>
        <begin position="5"/>
        <end position="102"/>
    </location>
</feature>
<dbReference type="GO" id="GO:0004674">
    <property type="term" value="F:protein serine/threonine kinase activity"/>
    <property type="evidence" value="ECO:0007669"/>
    <property type="project" value="TreeGrafter"/>
</dbReference>
<comment type="similarity">
    <text evidence="1">Belongs to the HipA Ser/Thr kinase family.</text>
</comment>
<evidence type="ECO:0000313" key="7">
    <source>
        <dbReference type="Proteomes" id="UP000317365"/>
    </source>
</evidence>
<dbReference type="PANTHER" id="PTHR37419">
    <property type="entry name" value="SERINE/THREONINE-PROTEIN KINASE TOXIN HIPA"/>
    <property type="match status" value="1"/>
</dbReference>
<evidence type="ECO:0000256" key="3">
    <source>
        <dbReference type="ARBA" id="ARBA00022777"/>
    </source>
</evidence>
<dbReference type="PANTHER" id="PTHR37419:SF1">
    <property type="entry name" value="SERINE_THREONINE-PROTEIN KINASE TOXIN HIPA"/>
    <property type="match status" value="1"/>
</dbReference>
<dbReference type="Pfam" id="PF13657">
    <property type="entry name" value="Couple_hipA"/>
    <property type="match status" value="1"/>
</dbReference>
<dbReference type="RefSeq" id="WP_142811950.1">
    <property type="nucleotide sequence ID" value="NZ_CP036282.1"/>
</dbReference>
<proteinExistence type="inferred from homology"/>
<dbReference type="AlphaFoldDB" id="A0A515EQ40"/>
<keyword evidence="3" id="KW-0418">Kinase</keyword>
<name>A0A515EQ40_9BURK</name>
<dbReference type="EMBL" id="CP036282">
    <property type="protein sequence ID" value="QDL54791.1"/>
    <property type="molecule type" value="Genomic_DNA"/>
</dbReference>
<dbReference type="GO" id="GO:0005829">
    <property type="term" value="C:cytosol"/>
    <property type="evidence" value="ECO:0007669"/>
    <property type="project" value="TreeGrafter"/>
</dbReference>
<protein>
    <submittedName>
        <fullName evidence="6">Type II toxin-antitoxin system HipA family toxin</fullName>
    </submittedName>
</protein>
<dbReference type="InterPro" id="IPR017508">
    <property type="entry name" value="HipA_N1"/>
</dbReference>
<evidence type="ECO:0000256" key="2">
    <source>
        <dbReference type="ARBA" id="ARBA00022679"/>
    </source>
</evidence>
<dbReference type="InterPro" id="IPR012893">
    <property type="entry name" value="HipA-like_C"/>
</dbReference>
<reference evidence="7" key="1">
    <citation type="submission" date="2019-02" db="EMBL/GenBank/DDBJ databases">
        <title>Complete genome sequence of Rhodoferax sp. Gr-4.</title>
        <authorList>
            <person name="Jin L."/>
        </authorList>
    </citation>
    <scope>NUCLEOTIDE SEQUENCE [LARGE SCALE GENOMIC DNA]</scope>
    <source>
        <strain evidence="7">Gr-4</strain>
    </source>
</reference>
<gene>
    <name evidence="6" type="ORF">EXZ61_11750</name>
</gene>
<organism evidence="6 7">
    <name type="scientific">Rhodoferax aquaticus</name>
    <dbReference type="NCBI Taxonomy" id="2527691"/>
    <lineage>
        <taxon>Bacteria</taxon>
        <taxon>Pseudomonadati</taxon>
        <taxon>Pseudomonadota</taxon>
        <taxon>Betaproteobacteria</taxon>
        <taxon>Burkholderiales</taxon>
        <taxon>Comamonadaceae</taxon>
        <taxon>Rhodoferax</taxon>
    </lineage>
</organism>